<organism evidence="7 8">
    <name type="scientific">Terrabacter aerolatus</name>
    <dbReference type="NCBI Taxonomy" id="422442"/>
    <lineage>
        <taxon>Bacteria</taxon>
        <taxon>Bacillati</taxon>
        <taxon>Actinomycetota</taxon>
        <taxon>Actinomycetes</taxon>
        <taxon>Micrococcales</taxon>
        <taxon>Intrasporangiaceae</taxon>
        <taxon>Terrabacter</taxon>
    </lineage>
</organism>
<name>A0A512D2E9_9MICO</name>
<evidence type="ECO:0000256" key="3">
    <source>
        <dbReference type="ARBA" id="ARBA00022989"/>
    </source>
</evidence>
<feature type="transmembrane region" description="Helical" evidence="5">
    <location>
        <begin position="91"/>
        <end position="111"/>
    </location>
</feature>
<evidence type="ECO:0000259" key="6">
    <source>
        <dbReference type="Pfam" id="PF01794"/>
    </source>
</evidence>
<evidence type="ECO:0000256" key="4">
    <source>
        <dbReference type="ARBA" id="ARBA00023136"/>
    </source>
</evidence>
<feature type="transmembrane region" description="Helical" evidence="5">
    <location>
        <begin position="50"/>
        <end position="71"/>
    </location>
</feature>
<feature type="transmembrane region" description="Helical" evidence="5">
    <location>
        <begin position="6"/>
        <end position="29"/>
    </location>
</feature>
<keyword evidence="8" id="KW-1185">Reference proteome</keyword>
<evidence type="ECO:0000256" key="1">
    <source>
        <dbReference type="ARBA" id="ARBA00004141"/>
    </source>
</evidence>
<accession>A0A512D2E9</accession>
<dbReference type="RefSeq" id="WP_147066800.1">
    <property type="nucleotide sequence ID" value="NZ_BAAARO010000001.1"/>
</dbReference>
<proteinExistence type="predicted"/>
<keyword evidence="2 5" id="KW-0812">Transmembrane</keyword>
<evidence type="ECO:0000256" key="5">
    <source>
        <dbReference type="SAM" id="Phobius"/>
    </source>
</evidence>
<dbReference type="Pfam" id="PF01794">
    <property type="entry name" value="Ferric_reduct"/>
    <property type="match status" value="1"/>
</dbReference>
<dbReference type="InterPro" id="IPR013130">
    <property type="entry name" value="Fe3_Rdtase_TM_dom"/>
</dbReference>
<keyword evidence="4 5" id="KW-0472">Membrane</keyword>
<comment type="subcellular location">
    <subcellularLocation>
        <location evidence="1">Membrane</location>
        <topology evidence="1">Multi-pass membrane protein</topology>
    </subcellularLocation>
</comment>
<keyword evidence="3 5" id="KW-1133">Transmembrane helix</keyword>
<dbReference type="AlphaFoldDB" id="A0A512D2E9"/>
<sequence length="187" mass="20438">MNELLWYVSRATGVVSMVMLTVVVVLGLVTSGRRRPTGDSATIVMAVHRWLSLGTSVFLLAHIATAVAETYVSIDLVSAVLPFTSGYETLWVGLGTLSFDVLLAVVVTSVLRHRLAERTWRRVHLLSHALWPMAIVHGLALGTSGEWLLRGTTFACAVVGVGAIAWRYTSTHLDRERRVAVAAQEWS</sequence>
<comment type="caution">
    <text evidence="7">The sequence shown here is derived from an EMBL/GenBank/DDBJ whole genome shotgun (WGS) entry which is preliminary data.</text>
</comment>
<feature type="transmembrane region" description="Helical" evidence="5">
    <location>
        <begin position="147"/>
        <end position="168"/>
    </location>
</feature>
<feature type="domain" description="Ferric oxidoreductase" evidence="6">
    <location>
        <begin position="12"/>
        <end position="131"/>
    </location>
</feature>
<gene>
    <name evidence="7" type="ORF">TAE01_24620</name>
</gene>
<dbReference type="GO" id="GO:0016020">
    <property type="term" value="C:membrane"/>
    <property type="evidence" value="ECO:0007669"/>
    <property type="project" value="UniProtKB-SubCell"/>
</dbReference>
<evidence type="ECO:0000256" key="2">
    <source>
        <dbReference type="ARBA" id="ARBA00022692"/>
    </source>
</evidence>
<dbReference type="OrthoDB" id="4827239at2"/>
<dbReference type="Proteomes" id="UP000321534">
    <property type="component" value="Unassembled WGS sequence"/>
</dbReference>
<evidence type="ECO:0000313" key="8">
    <source>
        <dbReference type="Proteomes" id="UP000321534"/>
    </source>
</evidence>
<dbReference type="EMBL" id="BJYX01000012">
    <property type="protein sequence ID" value="GEO30652.1"/>
    <property type="molecule type" value="Genomic_DNA"/>
</dbReference>
<reference evidence="7 8" key="1">
    <citation type="submission" date="2019-07" db="EMBL/GenBank/DDBJ databases">
        <title>Whole genome shotgun sequence of Terrabacter aerolatus NBRC 106305.</title>
        <authorList>
            <person name="Hosoyama A."/>
            <person name="Uohara A."/>
            <person name="Ohji S."/>
            <person name="Ichikawa N."/>
        </authorList>
    </citation>
    <scope>NUCLEOTIDE SEQUENCE [LARGE SCALE GENOMIC DNA]</scope>
    <source>
        <strain evidence="7 8">NBRC 106305</strain>
    </source>
</reference>
<feature type="transmembrane region" description="Helical" evidence="5">
    <location>
        <begin position="123"/>
        <end position="141"/>
    </location>
</feature>
<protein>
    <submittedName>
        <fullName evidence="7">Ferric reductase</fullName>
    </submittedName>
</protein>
<evidence type="ECO:0000313" key="7">
    <source>
        <dbReference type="EMBL" id="GEO30652.1"/>
    </source>
</evidence>